<sequence>MKVIIGLGNPGKQYVNTRHNAGSIFIDMLIGKSETPVQIEKKSFATITHITLFSKKILVAKPTTFMNESGKGVKMILSKYGIKDLADVCIAHDDLDLVLGNYKIQKGKGPKIHNGIKSVEEAIGKDFWRIRIGIDGRSNDSHIMGESYVLQEWDIHEKKIIFNCIENISRSDQLKSFV</sequence>
<proteinExistence type="inferred from homology"/>
<keyword evidence="3 7" id="KW-0378">Hydrolase</keyword>
<evidence type="ECO:0000256" key="4">
    <source>
        <dbReference type="ARBA" id="ARBA00022884"/>
    </source>
</evidence>
<evidence type="ECO:0000256" key="5">
    <source>
        <dbReference type="ARBA" id="ARBA00038063"/>
    </source>
</evidence>
<dbReference type="InterPro" id="IPR001328">
    <property type="entry name" value="Pept_tRNA_hydro"/>
</dbReference>
<dbReference type="PROSITE" id="PS01195">
    <property type="entry name" value="PEPT_TRNA_HYDROL_1"/>
    <property type="match status" value="1"/>
</dbReference>
<comment type="catalytic activity">
    <reaction evidence="7">
        <text>an N-acyl-L-alpha-aminoacyl-tRNA + H2O = an N-acyl-L-amino acid + a tRNA + H(+)</text>
        <dbReference type="Rhea" id="RHEA:54448"/>
        <dbReference type="Rhea" id="RHEA-COMP:10123"/>
        <dbReference type="Rhea" id="RHEA-COMP:13883"/>
        <dbReference type="ChEBI" id="CHEBI:15377"/>
        <dbReference type="ChEBI" id="CHEBI:15378"/>
        <dbReference type="ChEBI" id="CHEBI:59874"/>
        <dbReference type="ChEBI" id="CHEBI:78442"/>
        <dbReference type="ChEBI" id="CHEBI:138191"/>
        <dbReference type="EC" id="3.1.1.29"/>
    </reaction>
</comment>
<dbReference type="AlphaFoldDB" id="A0A2M8KSN4"/>
<evidence type="ECO:0000313" key="9">
    <source>
        <dbReference type="EMBL" id="PJE62944.1"/>
    </source>
</evidence>
<evidence type="ECO:0000256" key="6">
    <source>
        <dbReference type="ARBA" id="ARBA00050038"/>
    </source>
</evidence>
<dbReference type="EC" id="3.1.1.29" evidence="1 7"/>
<dbReference type="PANTHER" id="PTHR17224">
    <property type="entry name" value="PEPTIDYL-TRNA HYDROLASE"/>
    <property type="match status" value="1"/>
</dbReference>
<keyword evidence="2" id="KW-0820">tRNA-binding</keyword>
<dbReference type="PROSITE" id="PS01196">
    <property type="entry name" value="PEPT_TRNA_HYDROL_2"/>
    <property type="match status" value="1"/>
</dbReference>
<reference evidence="10" key="1">
    <citation type="submission" date="2017-09" db="EMBL/GenBank/DDBJ databases">
        <title>Depth-based differentiation of microbial function through sediment-hosted aquifers and enrichment of novel symbionts in the deep terrestrial subsurface.</title>
        <authorList>
            <person name="Probst A.J."/>
            <person name="Ladd B."/>
            <person name="Jarett J.K."/>
            <person name="Geller-Mcgrath D.E."/>
            <person name="Sieber C.M.K."/>
            <person name="Emerson J.B."/>
            <person name="Anantharaman K."/>
            <person name="Thomas B.C."/>
            <person name="Malmstrom R."/>
            <person name="Stieglmeier M."/>
            <person name="Klingl A."/>
            <person name="Woyke T."/>
            <person name="Ryan C.M."/>
            <person name="Banfield J.F."/>
        </authorList>
    </citation>
    <scope>NUCLEOTIDE SEQUENCE [LARGE SCALE GENOMIC DNA]</scope>
</reference>
<dbReference type="EMBL" id="PFED01000094">
    <property type="protein sequence ID" value="PJE62944.1"/>
    <property type="molecule type" value="Genomic_DNA"/>
</dbReference>
<evidence type="ECO:0000256" key="8">
    <source>
        <dbReference type="RuleBase" id="RU004320"/>
    </source>
</evidence>
<dbReference type="CDD" id="cd00462">
    <property type="entry name" value="PTH"/>
    <property type="match status" value="1"/>
</dbReference>
<dbReference type="GO" id="GO:0004045">
    <property type="term" value="F:peptidyl-tRNA hydrolase activity"/>
    <property type="evidence" value="ECO:0007669"/>
    <property type="project" value="UniProtKB-EC"/>
</dbReference>
<dbReference type="Gene3D" id="3.40.50.1470">
    <property type="entry name" value="Peptidyl-tRNA hydrolase"/>
    <property type="match status" value="1"/>
</dbReference>
<dbReference type="InterPro" id="IPR036416">
    <property type="entry name" value="Pept_tRNA_hydro_sf"/>
</dbReference>
<organism evidence="9 10">
    <name type="scientific">Candidatus Roizmanbacteria bacterium CG10_big_fil_rev_8_21_14_0_10_39_6</name>
    <dbReference type="NCBI Taxonomy" id="1974853"/>
    <lineage>
        <taxon>Bacteria</taxon>
        <taxon>Candidatus Roizmaniibacteriota</taxon>
    </lineage>
</organism>
<name>A0A2M8KSN4_9BACT</name>
<evidence type="ECO:0000256" key="1">
    <source>
        <dbReference type="ARBA" id="ARBA00013260"/>
    </source>
</evidence>
<dbReference type="SUPFAM" id="SSF53178">
    <property type="entry name" value="Peptidyl-tRNA hydrolase-like"/>
    <property type="match status" value="1"/>
</dbReference>
<comment type="similarity">
    <text evidence="5 8">Belongs to the PTH family.</text>
</comment>
<dbReference type="NCBIfam" id="TIGR00447">
    <property type="entry name" value="pth"/>
    <property type="match status" value="1"/>
</dbReference>
<dbReference type="Pfam" id="PF01195">
    <property type="entry name" value="Pept_tRNA_hydro"/>
    <property type="match status" value="1"/>
</dbReference>
<protein>
    <recommendedName>
        <fullName evidence="6 7">Peptidyl-tRNA hydrolase</fullName>
        <ecNumber evidence="1 7">3.1.1.29</ecNumber>
    </recommendedName>
</protein>
<keyword evidence="4" id="KW-0694">RNA-binding</keyword>
<evidence type="ECO:0000256" key="2">
    <source>
        <dbReference type="ARBA" id="ARBA00022555"/>
    </source>
</evidence>
<dbReference type="InterPro" id="IPR018171">
    <property type="entry name" value="Pept_tRNA_hydro_CS"/>
</dbReference>
<gene>
    <name evidence="9" type="ORF">COU88_02230</name>
</gene>
<evidence type="ECO:0000313" key="10">
    <source>
        <dbReference type="Proteomes" id="UP000229554"/>
    </source>
</evidence>
<dbReference type="GO" id="GO:0000049">
    <property type="term" value="F:tRNA binding"/>
    <property type="evidence" value="ECO:0007669"/>
    <property type="project" value="UniProtKB-KW"/>
</dbReference>
<comment type="caution">
    <text evidence="9">The sequence shown here is derived from an EMBL/GenBank/DDBJ whole genome shotgun (WGS) entry which is preliminary data.</text>
</comment>
<dbReference type="Proteomes" id="UP000229554">
    <property type="component" value="Unassembled WGS sequence"/>
</dbReference>
<evidence type="ECO:0000256" key="3">
    <source>
        <dbReference type="ARBA" id="ARBA00022801"/>
    </source>
</evidence>
<accession>A0A2M8KSN4</accession>
<dbReference type="PANTHER" id="PTHR17224:SF1">
    <property type="entry name" value="PEPTIDYL-TRNA HYDROLASE"/>
    <property type="match status" value="1"/>
</dbReference>
<evidence type="ECO:0000256" key="7">
    <source>
        <dbReference type="RuleBase" id="RU000673"/>
    </source>
</evidence>